<name>A0AAI8Z9H4_9PEZI</name>
<evidence type="ECO:0000256" key="4">
    <source>
        <dbReference type="ARBA" id="ARBA00023136"/>
    </source>
</evidence>
<dbReference type="AlphaFoldDB" id="A0AAI8Z9H4"/>
<keyword evidence="2 6" id="KW-0812">Transmembrane</keyword>
<protein>
    <submittedName>
        <fullName evidence="8">Mfs transporter</fullName>
    </submittedName>
</protein>
<evidence type="ECO:0000313" key="9">
    <source>
        <dbReference type="Proteomes" id="UP001296104"/>
    </source>
</evidence>
<keyword evidence="3 6" id="KW-1133">Transmembrane helix</keyword>
<dbReference type="GO" id="GO:0022857">
    <property type="term" value="F:transmembrane transporter activity"/>
    <property type="evidence" value="ECO:0007669"/>
    <property type="project" value="InterPro"/>
</dbReference>
<dbReference type="PROSITE" id="PS50850">
    <property type="entry name" value="MFS"/>
    <property type="match status" value="1"/>
</dbReference>
<dbReference type="Pfam" id="PF07690">
    <property type="entry name" value="MFS_1"/>
    <property type="match status" value="1"/>
</dbReference>
<evidence type="ECO:0000256" key="6">
    <source>
        <dbReference type="SAM" id="Phobius"/>
    </source>
</evidence>
<reference evidence="8" key="1">
    <citation type="submission" date="2023-11" db="EMBL/GenBank/DDBJ databases">
        <authorList>
            <person name="Alioto T."/>
            <person name="Alioto T."/>
            <person name="Gomez Garrido J."/>
        </authorList>
    </citation>
    <scope>NUCLEOTIDE SEQUENCE</scope>
</reference>
<dbReference type="InterPro" id="IPR036259">
    <property type="entry name" value="MFS_trans_sf"/>
</dbReference>
<keyword evidence="4 6" id="KW-0472">Membrane</keyword>
<dbReference type="PANTHER" id="PTHR23502:SF34">
    <property type="entry name" value="PROTEIN HOL1"/>
    <property type="match status" value="1"/>
</dbReference>
<feature type="transmembrane region" description="Helical" evidence="6">
    <location>
        <begin position="136"/>
        <end position="153"/>
    </location>
</feature>
<feature type="transmembrane region" description="Helical" evidence="6">
    <location>
        <begin position="389"/>
        <end position="409"/>
    </location>
</feature>
<dbReference type="Proteomes" id="UP001296104">
    <property type="component" value="Unassembled WGS sequence"/>
</dbReference>
<evidence type="ECO:0000256" key="1">
    <source>
        <dbReference type="ARBA" id="ARBA00004141"/>
    </source>
</evidence>
<feature type="transmembrane region" description="Helical" evidence="6">
    <location>
        <begin position="224"/>
        <end position="244"/>
    </location>
</feature>
<keyword evidence="9" id="KW-1185">Reference proteome</keyword>
<comment type="caution">
    <text evidence="8">The sequence shown here is derived from an EMBL/GenBank/DDBJ whole genome shotgun (WGS) entry which is preliminary data.</text>
</comment>
<feature type="region of interest" description="Disordered" evidence="5">
    <location>
        <begin position="1"/>
        <end position="26"/>
    </location>
</feature>
<evidence type="ECO:0000313" key="8">
    <source>
        <dbReference type="EMBL" id="CAK4034862.1"/>
    </source>
</evidence>
<dbReference type="EMBL" id="CAVMBE010000142">
    <property type="protein sequence ID" value="CAK4034862.1"/>
    <property type="molecule type" value="Genomic_DNA"/>
</dbReference>
<evidence type="ECO:0000256" key="2">
    <source>
        <dbReference type="ARBA" id="ARBA00022692"/>
    </source>
</evidence>
<feature type="transmembrane region" description="Helical" evidence="6">
    <location>
        <begin position="165"/>
        <end position="188"/>
    </location>
</feature>
<gene>
    <name evidence="8" type="ORF">LECACI_7A010020</name>
</gene>
<feature type="transmembrane region" description="Helical" evidence="6">
    <location>
        <begin position="60"/>
        <end position="83"/>
    </location>
</feature>
<feature type="transmembrane region" description="Helical" evidence="6">
    <location>
        <begin position="310"/>
        <end position="331"/>
    </location>
</feature>
<feature type="compositionally biased region" description="Basic and acidic residues" evidence="5">
    <location>
        <begin position="1"/>
        <end position="23"/>
    </location>
</feature>
<accession>A0AAI8Z9H4</accession>
<evidence type="ECO:0000256" key="3">
    <source>
        <dbReference type="ARBA" id="ARBA00022989"/>
    </source>
</evidence>
<evidence type="ECO:0000256" key="5">
    <source>
        <dbReference type="SAM" id="MobiDB-lite"/>
    </source>
</evidence>
<evidence type="ECO:0000259" key="7">
    <source>
        <dbReference type="PROSITE" id="PS50850"/>
    </source>
</evidence>
<dbReference type="SUPFAM" id="SSF103473">
    <property type="entry name" value="MFS general substrate transporter"/>
    <property type="match status" value="1"/>
</dbReference>
<dbReference type="InterPro" id="IPR020846">
    <property type="entry name" value="MFS_dom"/>
</dbReference>
<sequence length="532" mass="59271">MPGNDDAIRRVDANDNEDNHEQHALGTVRLQDFNTKERILVPTPSNDARDPLSWSNPFRYYLAFLVCLSMILCNFLAAGPAIAMSETIEDLLDTEDEDWDRQVSQISFLFTTNSLFQGLGNLIWMPLVVKFGKRPVYIASSAMYTITAIWVASARTYANALVARIVMGFASGSGECIAPLTISDLFFLHERGTVMAMYTASLNFGVSMGIILSGLITLTLEWRYIYWIASAMIGVLTIVVFFTMPETSFARSQYLAHDSDTFRDDQTAAPPSRQCDRYVETLRLYNGRFTNESFRTLFIRPILMLALPPVLWATLVMAVTIGFLVAITSNFSTAFADTYDFEAWQAGLCFIAGLLGSGFGIFFGGWFSDWIADCLTRRNGGTREPEFRLPAMTIGLLTTPLALALYGAGIECQWHWTVPTVALGLLSFSIAQATSVSLVYIVDAYRPVVGETVVTQLAFKSAFGFLLSFYTNPWIALDGYEDSFGAMAGISACILVLWIPLFLYGKRIRHASLAWPFIASRIRWNPDRETGE</sequence>
<dbReference type="InterPro" id="IPR011701">
    <property type="entry name" value="MFS"/>
</dbReference>
<dbReference type="GO" id="GO:0005886">
    <property type="term" value="C:plasma membrane"/>
    <property type="evidence" value="ECO:0007669"/>
    <property type="project" value="TreeGrafter"/>
</dbReference>
<feature type="transmembrane region" description="Helical" evidence="6">
    <location>
        <begin position="200"/>
        <end position="218"/>
    </location>
</feature>
<proteinExistence type="predicted"/>
<feature type="transmembrane region" description="Helical" evidence="6">
    <location>
        <begin position="421"/>
        <end position="445"/>
    </location>
</feature>
<feature type="domain" description="Major facilitator superfamily (MFS) profile" evidence="7">
    <location>
        <begin position="62"/>
        <end position="509"/>
    </location>
</feature>
<dbReference type="PANTHER" id="PTHR23502">
    <property type="entry name" value="MAJOR FACILITATOR SUPERFAMILY"/>
    <property type="match status" value="1"/>
</dbReference>
<dbReference type="Gene3D" id="1.20.1250.20">
    <property type="entry name" value="MFS general substrate transporter like domains"/>
    <property type="match status" value="1"/>
</dbReference>
<organism evidence="8 9">
    <name type="scientific">Lecanosticta acicola</name>
    <dbReference type="NCBI Taxonomy" id="111012"/>
    <lineage>
        <taxon>Eukaryota</taxon>
        <taxon>Fungi</taxon>
        <taxon>Dikarya</taxon>
        <taxon>Ascomycota</taxon>
        <taxon>Pezizomycotina</taxon>
        <taxon>Dothideomycetes</taxon>
        <taxon>Dothideomycetidae</taxon>
        <taxon>Mycosphaerellales</taxon>
        <taxon>Mycosphaerellaceae</taxon>
        <taxon>Lecanosticta</taxon>
    </lineage>
</organism>
<feature type="transmembrane region" description="Helical" evidence="6">
    <location>
        <begin position="483"/>
        <end position="504"/>
    </location>
</feature>
<feature type="transmembrane region" description="Helical" evidence="6">
    <location>
        <begin position="343"/>
        <end position="368"/>
    </location>
</feature>
<comment type="subcellular location">
    <subcellularLocation>
        <location evidence="1">Membrane</location>
        <topology evidence="1">Multi-pass membrane protein</topology>
    </subcellularLocation>
</comment>